<dbReference type="SUPFAM" id="SSF50800">
    <property type="entry name" value="PK beta-barrel domain-like"/>
    <property type="match status" value="1"/>
</dbReference>
<dbReference type="InterPro" id="IPR011037">
    <property type="entry name" value="Pyrv_Knase-like_insert_dom_sf"/>
</dbReference>
<dbReference type="Proteomes" id="UP000062768">
    <property type="component" value="Chromosome I"/>
</dbReference>
<dbReference type="PROSITE" id="PS51340">
    <property type="entry name" value="MOSC"/>
    <property type="match status" value="1"/>
</dbReference>
<dbReference type="EMBL" id="LN734822">
    <property type="protein sequence ID" value="CEL24602.1"/>
    <property type="molecule type" value="Genomic_DNA"/>
</dbReference>
<name>A0A089ZI20_METFO</name>
<reference evidence="3" key="2">
    <citation type="submission" date="2014-09" db="EMBL/GenBank/DDBJ databases">
        <authorList>
            <person name="Bishop-Lilly K.A."/>
            <person name="Broomall S.M."/>
            <person name="Chain P.S."/>
            <person name="Chertkov O."/>
            <person name="Coyne S.R."/>
            <person name="Daligault H.E."/>
            <person name="Davenport K.W."/>
            <person name="Erkkila T."/>
            <person name="Frey K.G."/>
            <person name="Gibbons H.S."/>
            <person name="Gu W."/>
            <person name="Jaissle J."/>
            <person name="Johnson S.L."/>
            <person name="Koroleva G.I."/>
            <person name="Ladner J.T."/>
            <person name="Lo C.-C."/>
            <person name="Minogue T.D."/>
            <person name="Munk C."/>
            <person name="Palacios G.F."/>
            <person name="Redden C.L."/>
            <person name="Rosenzweig C.N."/>
            <person name="Scholz M.B."/>
            <person name="Teshima H."/>
            <person name="Xu Y."/>
        </authorList>
    </citation>
    <scope>NUCLEOTIDE SEQUENCE</scope>
    <source>
        <strain evidence="3">Mb9</strain>
    </source>
</reference>
<dbReference type="RefSeq" id="WP_231553399.1">
    <property type="nucleotide sequence ID" value="NZ_CP006933.1"/>
</dbReference>
<evidence type="ECO:0000313" key="2">
    <source>
        <dbReference type="EMBL" id="AIS32163.1"/>
    </source>
</evidence>
<dbReference type="KEGG" id="mfc:BRM9_1348"/>
<dbReference type="GO" id="GO:0030151">
    <property type="term" value="F:molybdenum ion binding"/>
    <property type="evidence" value="ECO:0007669"/>
    <property type="project" value="InterPro"/>
</dbReference>
<dbReference type="Proteomes" id="UP000029661">
    <property type="component" value="Chromosome"/>
</dbReference>
<dbReference type="Pfam" id="PF03473">
    <property type="entry name" value="MOSC"/>
    <property type="match status" value="1"/>
</dbReference>
<dbReference type="InterPro" id="IPR052716">
    <property type="entry name" value="MOSC_domain"/>
</dbReference>
<dbReference type="GO" id="GO:0030170">
    <property type="term" value="F:pyridoxal phosphate binding"/>
    <property type="evidence" value="ECO:0007669"/>
    <property type="project" value="InterPro"/>
</dbReference>
<dbReference type="InterPro" id="IPR005302">
    <property type="entry name" value="MoCF_Sase_C"/>
</dbReference>
<dbReference type="EMBL" id="CP006933">
    <property type="protein sequence ID" value="AIS32163.1"/>
    <property type="molecule type" value="Genomic_DNA"/>
</dbReference>
<feature type="domain" description="MOSC" evidence="1">
    <location>
        <begin position="24"/>
        <end position="159"/>
    </location>
</feature>
<evidence type="ECO:0000259" key="1">
    <source>
        <dbReference type="PROSITE" id="PS51340"/>
    </source>
</evidence>
<dbReference type="Gene3D" id="2.40.33.20">
    <property type="entry name" value="PK beta-barrel domain-like"/>
    <property type="match status" value="1"/>
</dbReference>
<dbReference type="GeneID" id="26739214"/>
<dbReference type="STRING" id="2162.BRM9_1348"/>
<dbReference type="GO" id="GO:0003824">
    <property type="term" value="F:catalytic activity"/>
    <property type="evidence" value="ECO:0007669"/>
    <property type="project" value="InterPro"/>
</dbReference>
<evidence type="ECO:0000313" key="4">
    <source>
        <dbReference type="Proteomes" id="UP000029661"/>
    </source>
</evidence>
<dbReference type="PANTHER" id="PTHR36930">
    <property type="entry name" value="METAL-SULFUR CLUSTER BIOSYNTHESIS PROTEINS YUAD-RELATED"/>
    <property type="match status" value="1"/>
</dbReference>
<keyword evidence="5" id="KW-1185">Reference proteome</keyword>
<proteinExistence type="predicted"/>
<accession>A0A089ZI20</accession>
<evidence type="ECO:0000313" key="5">
    <source>
        <dbReference type="Proteomes" id="UP000062768"/>
    </source>
</evidence>
<reference evidence="2" key="1">
    <citation type="submission" date="2013-12" db="EMBL/GenBank/DDBJ databases">
        <title>The complete genome sequence of Methanobacterium sp. BRM9.</title>
        <authorList>
            <consortium name="Pastoral Greenhouse Gas Research Consortium"/>
            <person name="Kelly W.J."/>
            <person name="Leahy S.C."/>
            <person name="Perry R."/>
            <person name="Li D."/>
            <person name="Altermann E."/>
            <person name="Lambie S.C."/>
            <person name="Attwood G.T."/>
        </authorList>
    </citation>
    <scope>NUCLEOTIDE SEQUENCE [LARGE SCALE GENOMIC DNA]</scope>
    <source>
        <strain evidence="2">BRM9</strain>
    </source>
</reference>
<evidence type="ECO:0000313" key="3">
    <source>
        <dbReference type="EMBL" id="CEL24602.1"/>
    </source>
</evidence>
<sequence>MITDRLTMNNTNKTESGQIVAVCTSPQKQTRKINIQEGVVKENHGLMGDAHSSSLTHRQVSLLAQESIDKMKDLGLDVHPGDFAENITTIGIELVTIPLGSRIQVGNETILEVTQIGKKCHNRCAIYQQTGDCIMPREGIFARAITGGKVKTGDKIRIL</sequence>
<protein>
    <submittedName>
        <fullName evidence="2">MOSC domain-containing protein</fullName>
    </submittedName>
</protein>
<dbReference type="PATRIC" id="fig|2162.10.peg.1008"/>
<dbReference type="AlphaFoldDB" id="A0A089ZI20"/>
<organism evidence="2 4">
    <name type="scientific">Methanobacterium formicicum</name>
    <dbReference type="NCBI Taxonomy" id="2162"/>
    <lineage>
        <taxon>Archaea</taxon>
        <taxon>Methanobacteriati</taxon>
        <taxon>Methanobacteriota</taxon>
        <taxon>Methanomada group</taxon>
        <taxon>Methanobacteria</taxon>
        <taxon>Methanobacteriales</taxon>
        <taxon>Methanobacteriaceae</taxon>
        <taxon>Methanobacterium</taxon>
    </lineage>
</organism>
<gene>
    <name evidence="2" type="ORF">BRM9_1348</name>
    <name evidence="3" type="ORF">MB9_0963</name>
</gene>
<dbReference type="PANTHER" id="PTHR36930:SF1">
    <property type="entry name" value="MOSC DOMAIN-CONTAINING PROTEIN"/>
    <property type="match status" value="1"/>
</dbReference>